<proteinExistence type="predicted"/>
<feature type="region of interest" description="Disordered" evidence="1">
    <location>
        <begin position="50"/>
        <end position="70"/>
    </location>
</feature>
<comment type="caution">
    <text evidence="2">The sequence shown here is derived from an EMBL/GenBank/DDBJ whole genome shotgun (WGS) entry which is preliminary data.</text>
</comment>
<evidence type="ECO:0000313" key="2">
    <source>
        <dbReference type="EMBL" id="OLY84575.1"/>
    </source>
</evidence>
<dbReference type="AlphaFoldDB" id="A0A1R0H5X5"/>
<organism evidence="2 3">
    <name type="scientific">Smittium mucronatum</name>
    <dbReference type="NCBI Taxonomy" id="133383"/>
    <lineage>
        <taxon>Eukaryota</taxon>
        <taxon>Fungi</taxon>
        <taxon>Fungi incertae sedis</taxon>
        <taxon>Zoopagomycota</taxon>
        <taxon>Kickxellomycotina</taxon>
        <taxon>Harpellomycetes</taxon>
        <taxon>Harpellales</taxon>
        <taxon>Legeriomycetaceae</taxon>
        <taxon>Smittium</taxon>
    </lineage>
</organism>
<dbReference type="OrthoDB" id="5558287at2759"/>
<gene>
    <name evidence="2" type="ORF">AYI68_g1259</name>
</gene>
<dbReference type="Proteomes" id="UP000187455">
    <property type="component" value="Unassembled WGS sequence"/>
</dbReference>
<evidence type="ECO:0000256" key="1">
    <source>
        <dbReference type="SAM" id="MobiDB-lite"/>
    </source>
</evidence>
<keyword evidence="3" id="KW-1185">Reference proteome</keyword>
<protein>
    <submittedName>
        <fullName evidence="2">Uncharacterized protein</fullName>
    </submittedName>
</protein>
<dbReference type="EMBL" id="LSSL01000449">
    <property type="protein sequence ID" value="OLY84575.1"/>
    <property type="molecule type" value="Genomic_DNA"/>
</dbReference>
<sequence>MQFWERTIEGLQMTIEFYKANSKDIDLFVNLDNKNNQAFKMVHTETKNRVEAVSSSVTPDHHSNSPDPALSPKKSFFSFFSKKSGPSDAEKEFNKKKREQVELRNKYKASLTINESYNSNNSDGFSKLKSGNTNTNNQGTNGTVVSDSYLGNYLTNGNGSKKVRSFENTTLHKSISVVVPGSKSSSLMVQENALKRSSTYSKSLSKNDIETSRTIIPVPTDSIYWIAKRWNSVSFMNSDFVDVCIGLLEDYLK</sequence>
<name>A0A1R0H5X5_9FUNG</name>
<accession>A0A1R0H5X5</accession>
<evidence type="ECO:0000313" key="3">
    <source>
        <dbReference type="Proteomes" id="UP000187455"/>
    </source>
</evidence>
<reference evidence="2 3" key="1">
    <citation type="journal article" date="2016" name="Mol. Biol. Evol.">
        <title>Genome-Wide Survey of Gut Fungi (Harpellales) Reveals the First Horizontally Transferred Ubiquitin Gene from a Mosquito Host.</title>
        <authorList>
            <person name="Wang Y."/>
            <person name="White M.M."/>
            <person name="Kvist S."/>
            <person name="Moncalvo J.M."/>
        </authorList>
    </citation>
    <scope>NUCLEOTIDE SEQUENCE [LARGE SCALE GENOMIC DNA]</scope>
    <source>
        <strain evidence="2 3">ALG-7-W6</strain>
    </source>
</reference>